<feature type="non-terminal residue" evidence="4">
    <location>
        <position position="1"/>
    </location>
</feature>
<dbReference type="PANTHER" id="PTHR10241:SF29">
    <property type="entry name" value="LETHAL(2) GIANT LARVAE PROTEIN"/>
    <property type="match status" value="1"/>
</dbReference>
<evidence type="ECO:0000313" key="5">
    <source>
        <dbReference type="Proteomes" id="UP000728032"/>
    </source>
</evidence>
<organism evidence="4">
    <name type="scientific">Oppiella nova</name>
    <dbReference type="NCBI Taxonomy" id="334625"/>
    <lineage>
        <taxon>Eukaryota</taxon>
        <taxon>Metazoa</taxon>
        <taxon>Ecdysozoa</taxon>
        <taxon>Arthropoda</taxon>
        <taxon>Chelicerata</taxon>
        <taxon>Arachnida</taxon>
        <taxon>Acari</taxon>
        <taxon>Acariformes</taxon>
        <taxon>Sarcoptiformes</taxon>
        <taxon>Oribatida</taxon>
        <taxon>Brachypylina</taxon>
        <taxon>Oppioidea</taxon>
        <taxon>Oppiidae</taxon>
        <taxon>Oppiella</taxon>
    </lineage>
</organism>
<dbReference type="GO" id="GO:0030864">
    <property type="term" value="C:cortical actin cytoskeleton"/>
    <property type="evidence" value="ECO:0007669"/>
    <property type="project" value="TreeGrafter"/>
</dbReference>
<dbReference type="GO" id="GO:0005886">
    <property type="term" value="C:plasma membrane"/>
    <property type="evidence" value="ECO:0007669"/>
    <property type="project" value="TreeGrafter"/>
</dbReference>
<keyword evidence="5" id="KW-1185">Reference proteome</keyword>
<dbReference type="InterPro" id="IPR001680">
    <property type="entry name" value="WD40_rpt"/>
</dbReference>
<evidence type="ECO:0000256" key="1">
    <source>
        <dbReference type="ARBA" id="ARBA00008070"/>
    </source>
</evidence>
<protein>
    <submittedName>
        <fullName evidence="4">Uncharacterized protein</fullName>
    </submittedName>
</protein>
<dbReference type="GO" id="GO:0019905">
    <property type="term" value="F:syntaxin binding"/>
    <property type="evidence" value="ECO:0007669"/>
    <property type="project" value="TreeGrafter"/>
</dbReference>
<dbReference type="PROSITE" id="PS50082">
    <property type="entry name" value="WD_REPEATS_2"/>
    <property type="match status" value="1"/>
</dbReference>
<dbReference type="GO" id="GO:0032878">
    <property type="term" value="P:regulation of establishment or maintenance of cell polarity"/>
    <property type="evidence" value="ECO:0007669"/>
    <property type="project" value="TreeGrafter"/>
</dbReference>
<dbReference type="GO" id="GO:0005096">
    <property type="term" value="F:GTPase activator activity"/>
    <property type="evidence" value="ECO:0007669"/>
    <property type="project" value="TreeGrafter"/>
</dbReference>
<accession>A0A7R9LSJ9</accession>
<dbReference type="GO" id="GO:0006893">
    <property type="term" value="P:Golgi to plasma membrane transport"/>
    <property type="evidence" value="ECO:0007669"/>
    <property type="project" value="TreeGrafter"/>
</dbReference>
<feature type="repeat" description="WD" evidence="3">
    <location>
        <begin position="136"/>
        <end position="165"/>
    </location>
</feature>
<dbReference type="GO" id="GO:0051294">
    <property type="term" value="P:establishment of spindle orientation"/>
    <property type="evidence" value="ECO:0007669"/>
    <property type="project" value="TreeGrafter"/>
</dbReference>
<reference evidence="4" key="1">
    <citation type="submission" date="2020-11" db="EMBL/GenBank/DDBJ databases">
        <authorList>
            <person name="Tran Van P."/>
        </authorList>
    </citation>
    <scope>NUCLEOTIDE SEQUENCE</scope>
</reference>
<dbReference type="EMBL" id="OC917446">
    <property type="protein sequence ID" value="CAD7647075.1"/>
    <property type="molecule type" value="Genomic_DNA"/>
</dbReference>
<dbReference type="GO" id="GO:0030866">
    <property type="term" value="P:cortical actin cytoskeleton organization"/>
    <property type="evidence" value="ECO:0007669"/>
    <property type="project" value="TreeGrafter"/>
</dbReference>
<comment type="similarity">
    <text evidence="1">Belongs to the WD repeat L(2)GL family.</text>
</comment>
<dbReference type="OrthoDB" id="6427313at2759"/>
<name>A0A7R9LSJ9_9ACAR</name>
<dbReference type="PANTHER" id="PTHR10241">
    <property type="entry name" value="LETHAL 2 GIANT LARVAE PROTEIN"/>
    <property type="match status" value="1"/>
</dbReference>
<dbReference type="SUPFAM" id="SSF50978">
    <property type="entry name" value="WD40 repeat-like"/>
    <property type="match status" value="1"/>
</dbReference>
<dbReference type="InterPro" id="IPR036322">
    <property type="entry name" value="WD40_repeat_dom_sf"/>
</dbReference>
<dbReference type="GO" id="GO:0008593">
    <property type="term" value="P:regulation of Notch signaling pathway"/>
    <property type="evidence" value="ECO:0007669"/>
    <property type="project" value="TreeGrafter"/>
</dbReference>
<dbReference type="PROSITE" id="PS50294">
    <property type="entry name" value="WD_REPEATS_REGION"/>
    <property type="match status" value="1"/>
</dbReference>
<dbReference type="PROSITE" id="PS00678">
    <property type="entry name" value="WD_REPEATS_1"/>
    <property type="match status" value="1"/>
</dbReference>
<dbReference type="GO" id="GO:0006887">
    <property type="term" value="P:exocytosis"/>
    <property type="evidence" value="ECO:0007669"/>
    <property type="project" value="UniProtKB-KW"/>
</dbReference>
<dbReference type="AlphaFoldDB" id="A0A7R9LSJ9"/>
<dbReference type="Proteomes" id="UP000728032">
    <property type="component" value="Unassembled WGS sequence"/>
</dbReference>
<evidence type="ECO:0000256" key="3">
    <source>
        <dbReference type="PROSITE-ProRule" id="PRU00221"/>
    </source>
</evidence>
<evidence type="ECO:0000256" key="2">
    <source>
        <dbReference type="ARBA" id="ARBA00022483"/>
    </source>
</evidence>
<proteinExistence type="inferred from homology"/>
<gene>
    <name evidence="4" type="ORF">ONB1V03_LOCUS6070</name>
</gene>
<keyword evidence="3" id="KW-0853">WD repeat</keyword>
<keyword evidence="2" id="KW-0268">Exocytosis</keyword>
<evidence type="ECO:0000313" key="4">
    <source>
        <dbReference type="EMBL" id="CAD7647075.1"/>
    </source>
</evidence>
<sequence length="165" mass="18415">MNVVTLESSLCLSFIAYHSVVYRRQRLRPLAPTLLAEPEPLQSNLLFGPIDGPLASIMFKFMRGKGGQAGADRVKLQKELFAFNKTGTHGFPHYPSALAYDYELGLLAIGTRSGLLRVYGAPGVEFYAQLETETEIRQIVFIEKRAQLITLSADSSLHLWEINTK</sequence>
<dbReference type="EMBL" id="CAJPVJ010002621">
    <property type="protein sequence ID" value="CAG2166551.1"/>
    <property type="molecule type" value="Genomic_DNA"/>
</dbReference>
<dbReference type="InterPro" id="IPR019775">
    <property type="entry name" value="WD40_repeat_CS"/>
</dbReference>
<dbReference type="GO" id="GO:0045159">
    <property type="term" value="F:myosin II binding"/>
    <property type="evidence" value="ECO:0007669"/>
    <property type="project" value="TreeGrafter"/>
</dbReference>